<protein>
    <submittedName>
        <fullName evidence="1">Uncharacterized protein</fullName>
    </submittedName>
</protein>
<dbReference type="EMBL" id="BMKR01000027">
    <property type="protein sequence ID" value="GGF98988.1"/>
    <property type="molecule type" value="Genomic_DNA"/>
</dbReference>
<accession>A0A917CUT0</accession>
<keyword evidence="2" id="KW-1185">Reference proteome</keyword>
<reference evidence="1" key="1">
    <citation type="journal article" date="2014" name="Int. J. Syst. Evol. Microbiol.">
        <title>Complete genome sequence of Corynebacterium casei LMG S-19264T (=DSM 44701T), isolated from a smear-ripened cheese.</title>
        <authorList>
            <consortium name="US DOE Joint Genome Institute (JGI-PGF)"/>
            <person name="Walter F."/>
            <person name="Albersmeier A."/>
            <person name="Kalinowski J."/>
            <person name="Ruckert C."/>
        </authorList>
    </citation>
    <scope>NUCLEOTIDE SEQUENCE</scope>
    <source>
        <strain evidence="1">CGMCC 1.16134</strain>
    </source>
</reference>
<gene>
    <name evidence="1" type="ORF">GCM10010912_49700</name>
</gene>
<dbReference type="Proteomes" id="UP000637643">
    <property type="component" value="Unassembled WGS sequence"/>
</dbReference>
<comment type="caution">
    <text evidence="1">The sequence shown here is derived from an EMBL/GenBank/DDBJ whole genome shotgun (WGS) entry which is preliminary data.</text>
</comment>
<organism evidence="1 2">
    <name type="scientific">Paenibacillus albidus</name>
    <dbReference type="NCBI Taxonomy" id="2041023"/>
    <lineage>
        <taxon>Bacteria</taxon>
        <taxon>Bacillati</taxon>
        <taxon>Bacillota</taxon>
        <taxon>Bacilli</taxon>
        <taxon>Bacillales</taxon>
        <taxon>Paenibacillaceae</taxon>
        <taxon>Paenibacillus</taxon>
    </lineage>
</organism>
<dbReference type="AlphaFoldDB" id="A0A917CUT0"/>
<reference evidence="1" key="2">
    <citation type="submission" date="2020-09" db="EMBL/GenBank/DDBJ databases">
        <authorList>
            <person name="Sun Q."/>
            <person name="Zhou Y."/>
        </authorList>
    </citation>
    <scope>NUCLEOTIDE SEQUENCE</scope>
    <source>
        <strain evidence="1">CGMCC 1.16134</strain>
    </source>
</reference>
<sequence length="88" mass="10095">MISFVTKENGRTYVWVRKYVSLPGLGQTAVSEYNAEKLQPQDLPAETTAAWIQRDGKRYYLLNQKYTTAYFHHLWCCACAACVANGKR</sequence>
<proteinExistence type="predicted"/>
<evidence type="ECO:0000313" key="2">
    <source>
        <dbReference type="Proteomes" id="UP000637643"/>
    </source>
</evidence>
<evidence type="ECO:0000313" key="1">
    <source>
        <dbReference type="EMBL" id="GGF98988.1"/>
    </source>
</evidence>
<name>A0A917CUT0_9BACL</name>